<sequence length="135" mass="16025">MKHHRQHIRNKGLHLMQLAAMFSRFNERLEEALWLEGSADWYEACVPFFLLVDMTTHMLVIDTGTAPIFIGWWIIWHLKVWQKLRFLVFRLLQCTWYLVRALSTHNAEKDAEKCKIIDGMIAIFRVLVEGGDRLK</sequence>
<keyword evidence="3" id="KW-1185">Reference proteome</keyword>
<dbReference type="AlphaFoldDB" id="A0A103T1T5"/>
<dbReference type="Proteomes" id="UP000243975">
    <property type="component" value="Unassembled WGS sequence"/>
</dbReference>
<dbReference type="EMBL" id="LEKV01007251">
    <property type="protein sequence ID" value="KVH02539.1"/>
    <property type="molecule type" value="Genomic_DNA"/>
</dbReference>
<protein>
    <submittedName>
        <fullName evidence="2">Uncharacterized protein</fullName>
    </submittedName>
</protein>
<name>A0A103T1T5_CYNCS</name>
<keyword evidence="1" id="KW-0472">Membrane</keyword>
<gene>
    <name evidence="2" type="ORF">Ccrd_026007</name>
</gene>
<keyword evidence="1" id="KW-0812">Transmembrane</keyword>
<keyword evidence="1" id="KW-1133">Transmembrane helix</keyword>
<evidence type="ECO:0000313" key="2">
    <source>
        <dbReference type="EMBL" id="KVH02539.1"/>
    </source>
</evidence>
<proteinExistence type="predicted"/>
<dbReference type="Gramene" id="KVH02539">
    <property type="protein sequence ID" value="KVH02539"/>
    <property type="gene ID" value="Ccrd_026007"/>
</dbReference>
<accession>A0A103T1T5</accession>
<evidence type="ECO:0000313" key="3">
    <source>
        <dbReference type="Proteomes" id="UP000243975"/>
    </source>
</evidence>
<organism evidence="2 3">
    <name type="scientific">Cynara cardunculus var. scolymus</name>
    <name type="common">Globe artichoke</name>
    <name type="synonym">Cynara scolymus</name>
    <dbReference type="NCBI Taxonomy" id="59895"/>
    <lineage>
        <taxon>Eukaryota</taxon>
        <taxon>Viridiplantae</taxon>
        <taxon>Streptophyta</taxon>
        <taxon>Embryophyta</taxon>
        <taxon>Tracheophyta</taxon>
        <taxon>Spermatophyta</taxon>
        <taxon>Magnoliopsida</taxon>
        <taxon>eudicotyledons</taxon>
        <taxon>Gunneridae</taxon>
        <taxon>Pentapetalae</taxon>
        <taxon>asterids</taxon>
        <taxon>campanulids</taxon>
        <taxon>Asterales</taxon>
        <taxon>Asteraceae</taxon>
        <taxon>Carduoideae</taxon>
        <taxon>Cardueae</taxon>
        <taxon>Carduinae</taxon>
        <taxon>Cynara</taxon>
    </lineage>
</organism>
<feature type="transmembrane region" description="Helical" evidence="1">
    <location>
        <begin position="57"/>
        <end position="76"/>
    </location>
</feature>
<comment type="caution">
    <text evidence="2">The sequence shown here is derived from an EMBL/GenBank/DDBJ whole genome shotgun (WGS) entry which is preliminary data.</text>
</comment>
<evidence type="ECO:0000256" key="1">
    <source>
        <dbReference type="SAM" id="Phobius"/>
    </source>
</evidence>
<reference evidence="2 3" key="1">
    <citation type="journal article" date="2016" name="Sci. Rep.">
        <title>The genome sequence of the outbreeding globe artichoke constructed de novo incorporating a phase-aware low-pass sequencing strategy of F1 progeny.</title>
        <authorList>
            <person name="Scaglione D."/>
            <person name="Reyes-Chin-Wo S."/>
            <person name="Acquadro A."/>
            <person name="Froenicke L."/>
            <person name="Portis E."/>
            <person name="Beitel C."/>
            <person name="Tirone M."/>
            <person name="Mauro R."/>
            <person name="Lo Monaco A."/>
            <person name="Mauromicale G."/>
            <person name="Faccioli P."/>
            <person name="Cattivelli L."/>
            <person name="Rieseberg L."/>
            <person name="Michelmore R."/>
            <person name="Lanteri S."/>
        </authorList>
    </citation>
    <scope>NUCLEOTIDE SEQUENCE [LARGE SCALE GENOMIC DNA]</scope>
    <source>
        <strain evidence="2">2C</strain>
    </source>
</reference>